<feature type="transmembrane region" description="Helical" evidence="9">
    <location>
        <begin position="20"/>
        <end position="39"/>
    </location>
</feature>
<comment type="caution">
    <text evidence="11">The sequence shown here is derived from an EMBL/GenBank/DDBJ whole genome shotgun (WGS) entry which is preliminary data.</text>
</comment>
<evidence type="ECO:0000256" key="4">
    <source>
        <dbReference type="ARBA" id="ARBA00022519"/>
    </source>
</evidence>
<dbReference type="GO" id="GO:0022857">
    <property type="term" value="F:transmembrane transporter activity"/>
    <property type="evidence" value="ECO:0007669"/>
    <property type="project" value="UniProtKB-UniRule"/>
</dbReference>
<gene>
    <name evidence="11" type="ORF">DVH29_12205</name>
</gene>
<organism evidence="11 12">
    <name type="scientific">Pelagibacterium lacus</name>
    <dbReference type="NCBI Taxonomy" id="2282655"/>
    <lineage>
        <taxon>Bacteria</taxon>
        <taxon>Pseudomonadati</taxon>
        <taxon>Pseudomonadota</taxon>
        <taxon>Alphaproteobacteria</taxon>
        <taxon>Hyphomicrobiales</taxon>
        <taxon>Devosiaceae</taxon>
        <taxon>Pelagibacterium</taxon>
    </lineage>
</organism>
<dbReference type="Pfam" id="PF04290">
    <property type="entry name" value="DctQ"/>
    <property type="match status" value="1"/>
</dbReference>
<evidence type="ECO:0000256" key="7">
    <source>
        <dbReference type="ARBA" id="ARBA00023136"/>
    </source>
</evidence>
<evidence type="ECO:0000256" key="9">
    <source>
        <dbReference type="RuleBase" id="RU369079"/>
    </source>
</evidence>
<evidence type="ECO:0000256" key="8">
    <source>
        <dbReference type="ARBA" id="ARBA00038436"/>
    </source>
</evidence>
<evidence type="ECO:0000313" key="12">
    <source>
        <dbReference type="Proteomes" id="UP000253759"/>
    </source>
</evidence>
<dbReference type="EMBL" id="QQNH01000019">
    <property type="protein sequence ID" value="RDE08279.1"/>
    <property type="molecule type" value="Genomic_DNA"/>
</dbReference>
<sequence>MTPYPKLSRAIAILSSFERIALALLMLTMVALTVGGVLVREIMPSFSRNVAWVDEGARYMMVWLVFLSLGLALQEGRQIAMTTFLERLNPAIRVWVGRAIDLVGVLLTVYIAWVGFEMAQNVGRTGQFSPTLRIPAAVLYYALPVGFLLLAFRYALSLFGLIQRWSQSSGAAH</sequence>
<dbReference type="AlphaFoldDB" id="A0A369W2L5"/>
<keyword evidence="5 9" id="KW-0812">Transmembrane</keyword>
<evidence type="ECO:0000256" key="3">
    <source>
        <dbReference type="ARBA" id="ARBA00022475"/>
    </source>
</evidence>
<dbReference type="OrthoDB" id="7843639at2"/>
<comment type="function">
    <text evidence="9">Part of the tripartite ATP-independent periplasmic (TRAP) transport system.</text>
</comment>
<feature type="transmembrane region" description="Helical" evidence="9">
    <location>
        <begin position="95"/>
        <end position="116"/>
    </location>
</feature>
<proteinExistence type="inferred from homology"/>
<accession>A0A369W2L5</accession>
<protein>
    <recommendedName>
        <fullName evidence="9">TRAP transporter small permease protein</fullName>
    </recommendedName>
</protein>
<feature type="transmembrane region" description="Helical" evidence="9">
    <location>
        <begin position="59"/>
        <end position="74"/>
    </location>
</feature>
<dbReference type="InterPro" id="IPR007387">
    <property type="entry name" value="TRAP_DctQ"/>
</dbReference>
<evidence type="ECO:0000256" key="2">
    <source>
        <dbReference type="ARBA" id="ARBA00022448"/>
    </source>
</evidence>
<keyword evidence="6 9" id="KW-1133">Transmembrane helix</keyword>
<dbReference type="Proteomes" id="UP000253759">
    <property type="component" value="Unassembled WGS sequence"/>
</dbReference>
<evidence type="ECO:0000256" key="6">
    <source>
        <dbReference type="ARBA" id="ARBA00022989"/>
    </source>
</evidence>
<keyword evidence="7 9" id="KW-0472">Membrane</keyword>
<feature type="transmembrane region" description="Helical" evidence="9">
    <location>
        <begin position="136"/>
        <end position="156"/>
    </location>
</feature>
<dbReference type="RefSeq" id="WP_114646463.1">
    <property type="nucleotide sequence ID" value="NZ_QQNH01000019.1"/>
</dbReference>
<dbReference type="PANTHER" id="PTHR35011:SF2">
    <property type="entry name" value="2,3-DIKETO-L-GULONATE TRAP TRANSPORTER SMALL PERMEASE PROTEIN YIAM"/>
    <property type="match status" value="1"/>
</dbReference>
<feature type="domain" description="Tripartite ATP-independent periplasmic transporters DctQ component" evidence="10">
    <location>
        <begin position="29"/>
        <end position="163"/>
    </location>
</feature>
<keyword evidence="3" id="KW-1003">Cell membrane</keyword>
<dbReference type="GO" id="GO:0005886">
    <property type="term" value="C:plasma membrane"/>
    <property type="evidence" value="ECO:0007669"/>
    <property type="project" value="UniProtKB-SubCell"/>
</dbReference>
<dbReference type="GO" id="GO:0015740">
    <property type="term" value="P:C4-dicarboxylate transport"/>
    <property type="evidence" value="ECO:0007669"/>
    <property type="project" value="TreeGrafter"/>
</dbReference>
<keyword evidence="12" id="KW-1185">Reference proteome</keyword>
<evidence type="ECO:0000256" key="5">
    <source>
        <dbReference type="ARBA" id="ARBA00022692"/>
    </source>
</evidence>
<comment type="subunit">
    <text evidence="9">The complex comprises the extracytoplasmic solute receptor protein and the two transmembrane proteins.</text>
</comment>
<reference evidence="12" key="1">
    <citation type="submission" date="2018-07" db="EMBL/GenBank/DDBJ databases">
        <authorList>
            <person name="Liu B.-T."/>
            <person name="Du Z."/>
        </authorList>
    </citation>
    <scope>NUCLEOTIDE SEQUENCE [LARGE SCALE GENOMIC DNA]</scope>
    <source>
        <strain evidence="12">XYN52</strain>
    </source>
</reference>
<keyword evidence="2 9" id="KW-0813">Transport</keyword>
<evidence type="ECO:0000259" key="10">
    <source>
        <dbReference type="Pfam" id="PF04290"/>
    </source>
</evidence>
<evidence type="ECO:0000313" key="11">
    <source>
        <dbReference type="EMBL" id="RDE08279.1"/>
    </source>
</evidence>
<name>A0A369W2L5_9HYPH</name>
<comment type="subcellular location">
    <subcellularLocation>
        <location evidence="1 9">Cell inner membrane</location>
        <topology evidence="1 9">Multi-pass membrane protein</topology>
    </subcellularLocation>
</comment>
<dbReference type="PANTHER" id="PTHR35011">
    <property type="entry name" value="2,3-DIKETO-L-GULONATE TRAP TRANSPORTER SMALL PERMEASE PROTEIN YIAM"/>
    <property type="match status" value="1"/>
</dbReference>
<keyword evidence="4 9" id="KW-0997">Cell inner membrane</keyword>
<dbReference type="InterPro" id="IPR055348">
    <property type="entry name" value="DctQ"/>
</dbReference>
<comment type="similarity">
    <text evidence="8 9">Belongs to the TRAP transporter small permease family.</text>
</comment>
<evidence type="ECO:0000256" key="1">
    <source>
        <dbReference type="ARBA" id="ARBA00004429"/>
    </source>
</evidence>